<comment type="similarity">
    <text evidence="2">Belongs to the importin beta family.</text>
</comment>
<keyword evidence="4" id="KW-0539">Nucleus</keyword>
<dbReference type="InterPro" id="IPR001494">
    <property type="entry name" value="Importin-beta_N"/>
</dbReference>
<dbReference type="PANTHER" id="PTHR12363">
    <property type="entry name" value="TRANSPORTIN 3 AND IMPORTIN 13"/>
    <property type="match status" value="1"/>
</dbReference>
<proteinExistence type="inferred from homology"/>
<protein>
    <recommendedName>
        <fullName evidence="9">Exportin-1/Importin-beta-like domain-containing protein</fullName>
    </recommendedName>
</protein>
<reference evidence="7 8" key="1">
    <citation type="journal article" date="2018" name="Proc. Natl. Acad. Sci. U.S.A.">
        <title>Draft genome sequence of Camellia sinensis var. sinensis provides insights into the evolution of the tea genome and tea quality.</title>
        <authorList>
            <person name="Wei C."/>
            <person name="Yang H."/>
            <person name="Wang S."/>
            <person name="Zhao J."/>
            <person name="Liu C."/>
            <person name="Gao L."/>
            <person name="Xia E."/>
            <person name="Lu Y."/>
            <person name="Tai Y."/>
            <person name="She G."/>
            <person name="Sun J."/>
            <person name="Cao H."/>
            <person name="Tong W."/>
            <person name="Gao Q."/>
            <person name="Li Y."/>
            <person name="Deng W."/>
            <person name="Jiang X."/>
            <person name="Wang W."/>
            <person name="Chen Q."/>
            <person name="Zhang S."/>
            <person name="Li H."/>
            <person name="Wu J."/>
            <person name="Wang P."/>
            <person name="Li P."/>
            <person name="Shi C."/>
            <person name="Zheng F."/>
            <person name="Jian J."/>
            <person name="Huang B."/>
            <person name="Shan D."/>
            <person name="Shi M."/>
            <person name="Fang C."/>
            <person name="Yue Y."/>
            <person name="Li F."/>
            <person name="Li D."/>
            <person name="Wei S."/>
            <person name="Han B."/>
            <person name="Jiang C."/>
            <person name="Yin Y."/>
            <person name="Xia T."/>
            <person name="Zhang Z."/>
            <person name="Bennetzen J.L."/>
            <person name="Zhao S."/>
            <person name="Wan X."/>
        </authorList>
    </citation>
    <scope>NUCLEOTIDE SEQUENCE [LARGE SCALE GENOMIC DNA]</scope>
    <source>
        <strain evidence="8">cv. Shuchazao</strain>
        <tissue evidence="7">Leaf</tissue>
    </source>
</reference>
<organism evidence="7 8">
    <name type="scientific">Camellia sinensis var. sinensis</name>
    <name type="common">China tea</name>
    <dbReference type="NCBI Taxonomy" id="542762"/>
    <lineage>
        <taxon>Eukaryota</taxon>
        <taxon>Viridiplantae</taxon>
        <taxon>Streptophyta</taxon>
        <taxon>Embryophyta</taxon>
        <taxon>Tracheophyta</taxon>
        <taxon>Spermatophyta</taxon>
        <taxon>Magnoliopsida</taxon>
        <taxon>eudicotyledons</taxon>
        <taxon>Gunneridae</taxon>
        <taxon>Pentapetalae</taxon>
        <taxon>asterids</taxon>
        <taxon>Ericales</taxon>
        <taxon>Theaceae</taxon>
        <taxon>Camellia</taxon>
    </lineage>
</organism>
<dbReference type="Proteomes" id="UP000306102">
    <property type="component" value="Unassembled WGS sequence"/>
</dbReference>
<dbReference type="EMBL" id="SDRB02012855">
    <property type="protein sequence ID" value="THF96519.1"/>
    <property type="molecule type" value="Genomic_DNA"/>
</dbReference>
<dbReference type="GO" id="GO:0005634">
    <property type="term" value="C:nucleus"/>
    <property type="evidence" value="ECO:0007669"/>
    <property type="project" value="UniProtKB-SubCell"/>
</dbReference>
<dbReference type="InterPro" id="IPR051345">
    <property type="entry name" value="Importin_beta-like_NTR"/>
</dbReference>
<dbReference type="InterPro" id="IPR011989">
    <property type="entry name" value="ARM-like"/>
</dbReference>
<evidence type="ECO:0000256" key="2">
    <source>
        <dbReference type="ARBA" id="ARBA00007991"/>
    </source>
</evidence>
<evidence type="ECO:0008006" key="9">
    <source>
        <dbReference type="Google" id="ProtNLM"/>
    </source>
</evidence>
<name>A0A4S4D2L7_CAMSN</name>
<dbReference type="InterPro" id="IPR016024">
    <property type="entry name" value="ARM-type_fold"/>
</dbReference>
<evidence type="ECO:0000259" key="5">
    <source>
        <dbReference type="Pfam" id="PF03810"/>
    </source>
</evidence>
<comment type="subcellular location">
    <subcellularLocation>
        <location evidence="1">Nucleus</location>
    </subcellularLocation>
</comment>
<evidence type="ECO:0000313" key="8">
    <source>
        <dbReference type="Proteomes" id="UP000306102"/>
    </source>
</evidence>
<feature type="domain" description="Importin N-terminal" evidence="5">
    <location>
        <begin position="56"/>
        <end position="117"/>
    </location>
</feature>
<dbReference type="AlphaFoldDB" id="A0A4S4D2L7"/>
<sequence>MQSVYIYIYIYVIYTIDRDFRFSVCVWAMELQNQNTVKEALNALYHHPDVSVCMQADRWLQDFQRILDAWQVSDNLLHDASSNQETLIFCSQTLRSKVQRDFEELPSEAFRPLRDSLNSLLKTFHKGPPKVRTQISLAVAALAVHVPAKDWGDGGIVNWLRDEMNSHPECIPSFLELLRVLPEETFNYKIAARPDRRRQFEKELASAMEVALNILTACLNINELKEQNVTGPALNGTPINAITHKERGPSFVEGLRVFLPNPLEVLGLGSCSQGDQVILAKRFTNYELVGDEGLRRCSAIKERSRFPPCDVLEPDDRALQCEALEAFSSWLRLRHRIPASTLAPHPLVLTALFSLNSDILSEASVNVISELIHYTAARNSGGVSAQMPLIQVIVPQVMSLKSRLRDSSKDEEDVKAIARLFADMGDSYLELIASVSEVLPSLVKTTFFLGSDESMLIVDALLEVALYPECDIASMTFNFWHNLQINLIERDSYIPFGHEASKEAERNRRLLVFRSSYESLVSLVSLLTSLFIEFSPFSVLQTLIKSVMLLDVVDLLIDAALVLGGEATLKILYVKLVEAVGSCGNDGHSDWRPVEAALYCIRAISDYVSVTQAEVMPQVMSLLPKLPHQPQLLTTMCLTIGAYSKWLDAAPSGLSFLPPLIDILVSGMSMSEDTAGAAALAFGHICNGCGKKLRGSLDGLFCIYQRAMVGEGAFKVSAEDSLHLVEALSVVITELPSDHAKKALEVLCLPAVTPLQEIINQGPVILGQITARELTVHIDRLANIFRYVNHPEAVADAVQRLWPIFKAIFDLCAWDVQTMESLCRACKNAEDDQVDVFSKVGVKSIFENANQTPHSNQEVELNLESSTKPSLNYYVQVRTSKRFMGITIGAMLEEIQGLYKQHHQPCFLYLSSEVIKIFGSDPSCGDYLKILIESLFSHTICLLTRIQVAYGLRALEWAKDSVSLIPSTAVTDMERTRFLGALSDVASGVDINPLTIPIEELSEVCRRNRTVQEIVQGALRPHELNTVAVS</sequence>
<dbReference type="PANTHER" id="PTHR12363:SF33">
    <property type="entry name" value="IMPORTIN-13"/>
    <property type="match status" value="1"/>
</dbReference>
<evidence type="ECO:0000313" key="7">
    <source>
        <dbReference type="EMBL" id="THF96519.1"/>
    </source>
</evidence>
<feature type="domain" description="Exportin-1/Importin-beta-like" evidence="6">
    <location>
        <begin position="128"/>
        <end position="231"/>
    </location>
</feature>
<keyword evidence="8" id="KW-1185">Reference proteome</keyword>
<evidence type="ECO:0000256" key="3">
    <source>
        <dbReference type="ARBA" id="ARBA00022448"/>
    </source>
</evidence>
<evidence type="ECO:0000256" key="1">
    <source>
        <dbReference type="ARBA" id="ARBA00004123"/>
    </source>
</evidence>
<comment type="caution">
    <text evidence="7">The sequence shown here is derived from an EMBL/GenBank/DDBJ whole genome shotgun (WGS) entry which is preliminary data.</text>
</comment>
<dbReference type="Pfam" id="PF24138">
    <property type="entry name" value="TPR_TNPO3_IPO13_2nd"/>
    <property type="match status" value="1"/>
</dbReference>
<evidence type="ECO:0000256" key="4">
    <source>
        <dbReference type="ARBA" id="ARBA00023242"/>
    </source>
</evidence>
<dbReference type="GO" id="GO:0031267">
    <property type="term" value="F:small GTPase binding"/>
    <property type="evidence" value="ECO:0007669"/>
    <property type="project" value="InterPro"/>
</dbReference>
<dbReference type="Pfam" id="PF24139">
    <property type="entry name" value="TPR_TNPO3_IPO13_4th"/>
    <property type="match status" value="1"/>
</dbReference>
<dbReference type="SUPFAM" id="SSF48371">
    <property type="entry name" value="ARM repeat"/>
    <property type="match status" value="1"/>
</dbReference>
<keyword evidence="3" id="KW-0813">Transport</keyword>
<accession>A0A4S4D2L7</accession>
<dbReference type="InterPro" id="IPR057941">
    <property type="entry name" value="TPR_TNPO3_IPO13_2nd"/>
</dbReference>
<dbReference type="Gene3D" id="1.25.10.10">
    <property type="entry name" value="Leucine-rich Repeat Variant"/>
    <property type="match status" value="3"/>
</dbReference>
<dbReference type="GO" id="GO:0005737">
    <property type="term" value="C:cytoplasm"/>
    <property type="evidence" value="ECO:0007669"/>
    <property type="project" value="TreeGrafter"/>
</dbReference>
<dbReference type="GO" id="GO:0006606">
    <property type="term" value="P:protein import into nucleus"/>
    <property type="evidence" value="ECO:0007669"/>
    <property type="project" value="TreeGrafter"/>
</dbReference>
<dbReference type="InterPro" id="IPR013598">
    <property type="entry name" value="Exportin-1/Importin-b-like"/>
</dbReference>
<dbReference type="InterPro" id="IPR058537">
    <property type="entry name" value="TPR_TNPO3_IPO13_4th"/>
</dbReference>
<dbReference type="Pfam" id="PF03810">
    <property type="entry name" value="IBN_N"/>
    <property type="match status" value="1"/>
</dbReference>
<dbReference type="Pfam" id="PF08389">
    <property type="entry name" value="Xpo1"/>
    <property type="match status" value="1"/>
</dbReference>
<gene>
    <name evidence="7" type="ORF">TEA_025150</name>
</gene>
<dbReference type="STRING" id="542762.A0A4S4D2L7"/>
<evidence type="ECO:0000259" key="6">
    <source>
        <dbReference type="Pfam" id="PF08389"/>
    </source>
</evidence>